<dbReference type="InterPro" id="IPR053001">
    <property type="entry name" value="MNNG_permease-like"/>
</dbReference>
<dbReference type="InterPro" id="IPR022703">
    <property type="entry name" value="DUF3533"/>
</dbReference>
<feature type="transmembrane region" description="Helical" evidence="1">
    <location>
        <begin position="244"/>
        <end position="261"/>
    </location>
</feature>
<reference evidence="3 4" key="1">
    <citation type="submission" date="2021-12" db="EMBL/GenBank/DDBJ databases">
        <title>High titer production of polyol ester of fatty acids by Rhodotorula paludigena BS15 towards product separation-free biomass refinery.</title>
        <authorList>
            <person name="Mano J."/>
            <person name="Ono H."/>
            <person name="Tanaka T."/>
            <person name="Naito K."/>
            <person name="Sushida H."/>
            <person name="Ike M."/>
            <person name="Tokuyasu K."/>
            <person name="Kitaoka M."/>
        </authorList>
    </citation>
    <scope>NUCLEOTIDE SEQUENCE [LARGE SCALE GENOMIC DNA]</scope>
    <source>
        <strain evidence="3 4">BS15</strain>
    </source>
</reference>
<protein>
    <recommendedName>
        <fullName evidence="2">DUF3533 domain-containing protein</fullName>
    </recommendedName>
</protein>
<keyword evidence="4" id="KW-1185">Reference proteome</keyword>
<comment type="caution">
    <text evidence="3">The sequence shown here is derived from an EMBL/GenBank/DDBJ whole genome shotgun (WGS) entry which is preliminary data.</text>
</comment>
<feature type="transmembrane region" description="Helical" evidence="1">
    <location>
        <begin position="323"/>
        <end position="342"/>
    </location>
</feature>
<feature type="domain" description="DUF3533" evidence="2">
    <location>
        <begin position="35"/>
        <end position="422"/>
    </location>
</feature>
<feature type="transmembrane region" description="Helical" evidence="1">
    <location>
        <begin position="411"/>
        <end position="432"/>
    </location>
</feature>
<dbReference type="EMBL" id="BQKY01000005">
    <property type="protein sequence ID" value="GJN89696.1"/>
    <property type="molecule type" value="Genomic_DNA"/>
</dbReference>
<evidence type="ECO:0000256" key="1">
    <source>
        <dbReference type="SAM" id="Phobius"/>
    </source>
</evidence>
<sequence>MGEERDVDFSLSVRDPHIRQARNKTIKTLLMYFALMTVAVWALLSVFWGSTYKLEYYFPNVKVYVYDYDSAANPNAILGPSVVQYLVGTTSTRPHMGVIVRDPSGKTFDDVASEIVGEKAWAAVVINANATSNFEQAIAGTGGLLEGEWAPEGAISLVVAGSRWFQVILEYLLPFLGRYMETPTLEASHQAAASFFSSASPDALGTLTATQQAALATPFAYQNIDLRPILPKQWAGAAPLEAGLIYYIIFAFHIAIILLFSRMPLQQSMQKQGVRISWLHTCLLRLGPVFVGYFFLSLAYSLINIAFLLPMDGNGYAGFGPQGGFMVFWMLNLLTIFALGLAMESMLTLLTLRFFPFFLISWIILNITSSFFPATLAEHFYKYGYAMPFWHTTTATKHIMWGARNRLGLNFGVLVAWCALSFCTLCLFELMWRRIEERKERKQRAKDVEGQAK</sequence>
<organism evidence="3 4">
    <name type="scientific">Rhodotorula paludigena</name>
    <dbReference type="NCBI Taxonomy" id="86838"/>
    <lineage>
        <taxon>Eukaryota</taxon>
        <taxon>Fungi</taxon>
        <taxon>Dikarya</taxon>
        <taxon>Basidiomycota</taxon>
        <taxon>Pucciniomycotina</taxon>
        <taxon>Microbotryomycetes</taxon>
        <taxon>Sporidiobolales</taxon>
        <taxon>Sporidiobolaceae</taxon>
        <taxon>Rhodotorula</taxon>
    </lineage>
</organism>
<feature type="transmembrane region" description="Helical" evidence="1">
    <location>
        <begin position="282"/>
        <end position="303"/>
    </location>
</feature>
<dbReference type="GO" id="GO:0016020">
    <property type="term" value="C:membrane"/>
    <property type="evidence" value="ECO:0007669"/>
    <property type="project" value="TreeGrafter"/>
</dbReference>
<dbReference type="PANTHER" id="PTHR34814:SF1">
    <property type="entry name" value="NITROSOGUANIDINE RESISTANCE PROTEIN SNG1"/>
    <property type="match status" value="1"/>
</dbReference>
<keyword evidence="1" id="KW-0472">Membrane</keyword>
<feature type="transmembrane region" description="Helical" evidence="1">
    <location>
        <begin position="354"/>
        <end position="372"/>
    </location>
</feature>
<gene>
    <name evidence="3" type="ORF">Rhopal_002683-T1</name>
</gene>
<feature type="transmembrane region" description="Helical" evidence="1">
    <location>
        <begin position="29"/>
        <end position="48"/>
    </location>
</feature>
<dbReference type="Pfam" id="PF12051">
    <property type="entry name" value="DUF3533"/>
    <property type="match status" value="1"/>
</dbReference>
<dbReference type="Proteomes" id="UP001342314">
    <property type="component" value="Unassembled WGS sequence"/>
</dbReference>
<evidence type="ECO:0000313" key="3">
    <source>
        <dbReference type="EMBL" id="GJN89696.1"/>
    </source>
</evidence>
<evidence type="ECO:0000259" key="2">
    <source>
        <dbReference type="Pfam" id="PF12051"/>
    </source>
</evidence>
<keyword evidence="1" id="KW-1133">Transmembrane helix</keyword>
<evidence type="ECO:0000313" key="4">
    <source>
        <dbReference type="Proteomes" id="UP001342314"/>
    </source>
</evidence>
<proteinExistence type="predicted"/>
<dbReference type="PANTHER" id="PTHR34814">
    <property type="entry name" value="NITROSOGUANIDINE RESISTANCE PROTEIN SNG1"/>
    <property type="match status" value="1"/>
</dbReference>
<keyword evidence="1" id="KW-0812">Transmembrane</keyword>
<accession>A0AAV5GJL9</accession>
<name>A0AAV5GJL9_9BASI</name>
<dbReference type="AlphaFoldDB" id="A0AAV5GJL9"/>